<dbReference type="Proteomes" id="UP000251241">
    <property type="component" value="Unassembled WGS sequence"/>
</dbReference>
<keyword evidence="2" id="KW-0238">DNA-binding</keyword>
<gene>
    <name evidence="2" type="ORF">NCTC11343_04268</name>
    <name evidence="3" type="ORF">SPHINGO8BC_110204</name>
</gene>
<dbReference type="Proteomes" id="UP000432350">
    <property type="component" value="Unassembled WGS sequence"/>
</dbReference>
<accession>A0A2X2JD37</accession>
<dbReference type="EMBL" id="UAUU01000011">
    <property type="protein sequence ID" value="SPZ92212.1"/>
    <property type="molecule type" value="Genomic_DNA"/>
</dbReference>
<dbReference type="InterPro" id="IPR039422">
    <property type="entry name" value="MarR/SlyA-like"/>
</dbReference>
<organism evidence="2 4">
    <name type="scientific">Sphingobacterium multivorum</name>
    <dbReference type="NCBI Taxonomy" id="28454"/>
    <lineage>
        <taxon>Bacteria</taxon>
        <taxon>Pseudomonadati</taxon>
        <taxon>Bacteroidota</taxon>
        <taxon>Sphingobacteriia</taxon>
        <taxon>Sphingobacteriales</taxon>
        <taxon>Sphingobacteriaceae</taxon>
        <taxon>Sphingobacterium</taxon>
    </lineage>
</organism>
<dbReference type="InterPro" id="IPR036390">
    <property type="entry name" value="WH_DNA-bd_sf"/>
</dbReference>
<dbReference type="GO" id="GO:0006950">
    <property type="term" value="P:response to stress"/>
    <property type="evidence" value="ECO:0007669"/>
    <property type="project" value="TreeGrafter"/>
</dbReference>
<reference evidence="3 5" key="2">
    <citation type="submission" date="2019-10" db="EMBL/GenBank/DDBJ databases">
        <authorList>
            <person name="Karimi E."/>
        </authorList>
    </citation>
    <scope>NUCLEOTIDE SEQUENCE [LARGE SCALE GENOMIC DNA]</scope>
    <source>
        <strain evidence="3">Sphingobacterium sp. 8BC</strain>
    </source>
</reference>
<dbReference type="GeneID" id="97181989"/>
<dbReference type="SMART" id="SM00347">
    <property type="entry name" value="HTH_MARR"/>
    <property type="match status" value="1"/>
</dbReference>
<dbReference type="SUPFAM" id="SSF46785">
    <property type="entry name" value="Winged helix' DNA-binding domain"/>
    <property type="match status" value="1"/>
</dbReference>
<dbReference type="PROSITE" id="PS50995">
    <property type="entry name" value="HTH_MARR_2"/>
    <property type="match status" value="1"/>
</dbReference>
<dbReference type="Gene3D" id="1.10.10.10">
    <property type="entry name" value="Winged helix-like DNA-binding domain superfamily/Winged helix DNA-binding domain"/>
    <property type="match status" value="1"/>
</dbReference>
<dbReference type="PANTHER" id="PTHR33164:SF101">
    <property type="entry name" value="TRANSCRIPTIONAL REPRESSOR MPRA"/>
    <property type="match status" value="1"/>
</dbReference>
<feature type="domain" description="HTH marR-type" evidence="1">
    <location>
        <begin position="1"/>
        <end position="149"/>
    </location>
</feature>
<evidence type="ECO:0000313" key="5">
    <source>
        <dbReference type="Proteomes" id="UP000432350"/>
    </source>
</evidence>
<dbReference type="GO" id="GO:0003700">
    <property type="term" value="F:DNA-binding transcription factor activity"/>
    <property type="evidence" value="ECO:0007669"/>
    <property type="project" value="InterPro"/>
</dbReference>
<evidence type="ECO:0000313" key="2">
    <source>
        <dbReference type="EMBL" id="SPZ92212.1"/>
    </source>
</evidence>
<dbReference type="PANTHER" id="PTHR33164">
    <property type="entry name" value="TRANSCRIPTIONAL REGULATOR, MARR FAMILY"/>
    <property type="match status" value="1"/>
</dbReference>
<evidence type="ECO:0000313" key="4">
    <source>
        <dbReference type="Proteomes" id="UP000251241"/>
    </source>
</evidence>
<dbReference type="EMBL" id="CABWMV010000003">
    <property type="protein sequence ID" value="VXC42908.1"/>
    <property type="molecule type" value="Genomic_DNA"/>
</dbReference>
<dbReference type="GO" id="GO:0003677">
    <property type="term" value="F:DNA binding"/>
    <property type="evidence" value="ECO:0007669"/>
    <property type="project" value="UniProtKB-KW"/>
</dbReference>
<accession>A0A653YKE9</accession>
<evidence type="ECO:0000259" key="1">
    <source>
        <dbReference type="PROSITE" id="PS50995"/>
    </source>
</evidence>
<dbReference type="InterPro" id="IPR000835">
    <property type="entry name" value="HTH_MarR-typ"/>
</dbReference>
<sequence>MKIEDEIKVSKFSNEWHRCTVNILYTYNWINNELEQRAAKEGITLKQFNVLRILRGQYPKPATNNLIKSRMLSTTPDISRMIDRMVSKELVSRCQSGGDKRAVDLVITEKGLEILKNLDEEMLMKDLLPNRISEEEAMTLSTLLDKLRG</sequence>
<name>A0A2X2JD37_SPHMU</name>
<dbReference type="Pfam" id="PF01047">
    <property type="entry name" value="MarR"/>
    <property type="match status" value="1"/>
</dbReference>
<reference evidence="2 4" key="1">
    <citation type="submission" date="2018-06" db="EMBL/GenBank/DDBJ databases">
        <authorList>
            <consortium name="Pathogen Informatics"/>
            <person name="Doyle S."/>
        </authorList>
    </citation>
    <scope>NUCLEOTIDE SEQUENCE [LARGE SCALE GENOMIC DNA]</scope>
    <source>
        <strain evidence="2 4">NCTC11343</strain>
    </source>
</reference>
<protein>
    <submittedName>
        <fullName evidence="2">DNA-binding transcriptional repressor MarR</fullName>
    </submittedName>
    <submittedName>
        <fullName evidence="3">Transcriptional regulator</fullName>
    </submittedName>
</protein>
<evidence type="ECO:0000313" key="3">
    <source>
        <dbReference type="EMBL" id="VXC42908.1"/>
    </source>
</evidence>
<proteinExistence type="predicted"/>
<dbReference type="AlphaFoldDB" id="A0A2X2JD37"/>
<dbReference type="InterPro" id="IPR036388">
    <property type="entry name" value="WH-like_DNA-bd_sf"/>
</dbReference>
<dbReference type="PRINTS" id="PR00598">
    <property type="entry name" value="HTHMARR"/>
</dbReference>
<dbReference type="RefSeq" id="WP_070563722.1">
    <property type="nucleotide sequence ID" value="NZ_CP068086.1"/>
</dbReference>